<organism evidence="14 15">
    <name type="scientific">Nezara viridula</name>
    <name type="common">Southern green stink bug</name>
    <name type="synonym">Cimex viridulus</name>
    <dbReference type="NCBI Taxonomy" id="85310"/>
    <lineage>
        <taxon>Eukaryota</taxon>
        <taxon>Metazoa</taxon>
        <taxon>Ecdysozoa</taxon>
        <taxon>Arthropoda</taxon>
        <taxon>Hexapoda</taxon>
        <taxon>Insecta</taxon>
        <taxon>Pterygota</taxon>
        <taxon>Neoptera</taxon>
        <taxon>Paraneoptera</taxon>
        <taxon>Hemiptera</taxon>
        <taxon>Heteroptera</taxon>
        <taxon>Panheteroptera</taxon>
        <taxon>Pentatomomorpha</taxon>
        <taxon>Pentatomoidea</taxon>
        <taxon>Pentatomidae</taxon>
        <taxon>Pentatominae</taxon>
        <taxon>Nezara</taxon>
    </lineage>
</organism>
<evidence type="ECO:0000256" key="11">
    <source>
        <dbReference type="ARBA" id="ARBA00023306"/>
    </source>
</evidence>
<evidence type="ECO:0000256" key="7">
    <source>
        <dbReference type="ARBA" id="ARBA00022776"/>
    </source>
</evidence>
<sequence length="1306" mass="152641">MAGIKRRTDFFEVNVTPTSKKKRDSDPPPFLVLAPFALVPKISFNNVKLHSTVKTIVYFRNPVDTNIQIALEVHEDLLNIGLQLSAYSFNIPGNSTDSLELIWTPSSVVQLRGKICLKHLNGDKKFSYISVACSSVAPQSKKVPSKRLTNKKNNIISKKSNNGDITKLKSVRFADKFPECLSTNSLRRETYEVKEPKLCFPSAIADAKPRHTDYLINASFSSLKEDELEHHFQNSKTVQTSSPKSKVQEKRTNREPLKEFNLNIHLGEFQREEFKMDRIDGDISIDLSHLSFDRDSLDSPIQLSGNSALFEISPFKVRSFDSKIKLENRFDETFEDRKPIINLSINSEPIMRTNKHEGTFSIISLCSDSSFERSHSSTLQPAEDASKPTQPSLCFEISPLKPILKKSISSICAQKEVNTGALNVNKKVEKQKSPKRTDNKGVLYEGPHKAFYDEPDYLLHPYGMTAIKDPFSKHSIHCRDWLEKVELELIKWLNSLLRPPKELGSIVEGVDVMKLWDQSTASSLKLAPSRETACKEYVLSDGSHMIALRKAASAFAQSEHMKKTIYNIRAKIQSGFLSVKDNISLHHNQGARVRLVQMIMYYNPLWLRIALEVIYEEVIPLYENNIHRGLVYFLKQNLLSSQYIIEKNKFPKSTHLKPEFATEMNNFVVLKFLTLVYFLDHAKRKRLVPYDPCLFCKNSPIKDSEGMLNEFIKDFLKCVGHFKKTLKAIGYQLEYRQTYLDEFDYGLSTHLDLRDGVRLTRTMEIILKDPSYSQKLWTPAVSRIQKIHNVQVALSALANNGYTINEDIIATDIVNGHREKIYSLIWQILHKFLAPRYQSAAVKIQIWWRRYYAKIRVKKEAAIKIQRWYRKQVKRIELKKKEKAANIIYKWYRNHLQRRYYERNFKVMKNAVSIIEKWYKNIKLCEKDRKTFVLFRASVVKIQRWYRAVVLGRDERKKFILFRYSVIKIQLAYRSYREMKLCRDYFLKKKSAALKIQTWYRSVLLGRNLQTAYLVQKKAAITIQTWWRKLKDRREFLKKIKAAVIIQKWYRSTHKKKLDEEALRINKAAALIQAWWHGYITRKRMKKFLEEKLKKTIQKNKKQKKGIPLKQLFTNAVGFVCHSGRDLGNLVVAYNDIDVCTVFSPILCLELVKDEYFFEFMWNDLNQGFRDGLYLDIFVHCLNIILKLARYPETIDYLLQSMDMFGGYTILVTLMGKFIEKNTEIFCKAASVIWFLLLTRQDKKLRDSFDLERLKFYHKKIMAKKNYQVEKHRFVPPLRPDWGYTNESVSFLSVRTAIEELFVVMS</sequence>
<dbReference type="SUPFAM" id="SSF52540">
    <property type="entry name" value="P-loop containing nucleoside triphosphate hydrolases"/>
    <property type="match status" value="1"/>
</dbReference>
<dbReference type="GO" id="GO:0000922">
    <property type="term" value="C:spindle pole"/>
    <property type="evidence" value="ECO:0007669"/>
    <property type="project" value="TreeGrafter"/>
</dbReference>
<dbReference type="GO" id="GO:0005737">
    <property type="term" value="C:cytoplasm"/>
    <property type="evidence" value="ECO:0007669"/>
    <property type="project" value="UniProtKB-SubCell"/>
</dbReference>
<keyword evidence="6" id="KW-0677">Repeat</keyword>
<evidence type="ECO:0000256" key="3">
    <source>
        <dbReference type="ARBA" id="ARBA00022490"/>
    </source>
</evidence>
<keyword evidence="15" id="KW-1185">Reference proteome</keyword>
<dbReference type="CDD" id="cd23767">
    <property type="entry name" value="IQCD"/>
    <property type="match status" value="1"/>
</dbReference>
<keyword evidence="3" id="KW-0963">Cytoplasm</keyword>
<keyword evidence="7" id="KW-0498">Mitosis</keyword>
<dbReference type="PANTHER" id="PTHR22706:SF1">
    <property type="entry name" value="ASSEMBLY FACTOR FOR SPINDLE MICROTUBULES"/>
    <property type="match status" value="1"/>
</dbReference>
<keyword evidence="9" id="KW-0175">Coiled coil</keyword>
<dbReference type="GO" id="GO:0005516">
    <property type="term" value="F:calmodulin binding"/>
    <property type="evidence" value="ECO:0007669"/>
    <property type="project" value="UniProtKB-KW"/>
</dbReference>
<evidence type="ECO:0000256" key="1">
    <source>
        <dbReference type="ARBA" id="ARBA00004123"/>
    </source>
</evidence>
<keyword evidence="8" id="KW-0112">Calmodulin-binding</keyword>
<evidence type="ECO:0000256" key="5">
    <source>
        <dbReference type="ARBA" id="ARBA00022618"/>
    </source>
</evidence>
<dbReference type="GO" id="GO:0007051">
    <property type="term" value="P:spindle organization"/>
    <property type="evidence" value="ECO:0007669"/>
    <property type="project" value="TreeGrafter"/>
</dbReference>
<keyword evidence="10" id="KW-0539">Nucleus</keyword>
<dbReference type="InterPro" id="IPR036872">
    <property type="entry name" value="CH_dom_sf"/>
</dbReference>
<feature type="compositionally biased region" description="Polar residues" evidence="12">
    <location>
        <begin position="234"/>
        <end position="245"/>
    </location>
</feature>
<dbReference type="InterPro" id="IPR027417">
    <property type="entry name" value="P-loop_NTPase"/>
</dbReference>
<dbReference type="OrthoDB" id="2148418at2759"/>
<name>A0A9P0MRM4_NEZVI</name>
<keyword evidence="11" id="KW-0131">Cell cycle</keyword>
<evidence type="ECO:0000259" key="13">
    <source>
        <dbReference type="PROSITE" id="PS50021"/>
    </source>
</evidence>
<keyword evidence="5" id="KW-0132">Cell division</keyword>
<dbReference type="Gene3D" id="1.20.5.190">
    <property type="match status" value="4"/>
</dbReference>
<dbReference type="GO" id="GO:0051295">
    <property type="term" value="P:establishment of meiotic spindle localization"/>
    <property type="evidence" value="ECO:0007669"/>
    <property type="project" value="TreeGrafter"/>
</dbReference>
<dbReference type="Proteomes" id="UP001152798">
    <property type="component" value="Chromosome 5"/>
</dbReference>
<dbReference type="InterPro" id="IPR001715">
    <property type="entry name" value="CH_dom"/>
</dbReference>
<reference evidence="14" key="1">
    <citation type="submission" date="2022-01" db="EMBL/GenBank/DDBJ databases">
        <authorList>
            <person name="King R."/>
        </authorList>
    </citation>
    <scope>NUCLEOTIDE SEQUENCE</scope>
</reference>
<dbReference type="Pfam" id="PF00612">
    <property type="entry name" value="IQ"/>
    <property type="match status" value="3"/>
</dbReference>
<dbReference type="GO" id="GO:0005634">
    <property type="term" value="C:nucleus"/>
    <property type="evidence" value="ECO:0007669"/>
    <property type="project" value="UniProtKB-SubCell"/>
</dbReference>
<dbReference type="GO" id="GO:0051301">
    <property type="term" value="P:cell division"/>
    <property type="evidence" value="ECO:0007669"/>
    <property type="project" value="UniProtKB-KW"/>
</dbReference>
<comment type="subcellular location">
    <subcellularLocation>
        <location evidence="2">Cytoplasm</location>
    </subcellularLocation>
    <subcellularLocation>
        <location evidence="1">Nucleus</location>
    </subcellularLocation>
</comment>
<dbReference type="SMART" id="SM00015">
    <property type="entry name" value="IQ"/>
    <property type="match status" value="7"/>
</dbReference>
<evidence type="ECO:0000313" key="15">
    <source>
        <dbReference type="Proteomes" id="UP001152798"/>
    </source>
</evidence>
<dbReference type="InterPro" id="IPR031549">
    <property type="entry name" value="ASH"/>
</dbReference>
<dbReference type="PROSITE" id="PS50021">
    <property type="entry name" value="CH"/>
    <property type="match status" value="1"/>
</dbReference>
<dbReference type="Gene3D" id="1.10.418.10">
    <property type="entry name" value="Calponin-like domain"/>
    <property type="match status" value="1"/>
</dbReference>
<evidence type="ECO:0000256" key="12">
    <source>
        <dbReference type="SAM" id="MobiDB-lite"/>
    </source>
</evidence>
<proteinExistence type="predicted"/>
<feature type="region of interest" description="Disordered" evidence="12">
    <location>
        <begin position="232"/>
        <end position="254"/>
    </location>
</feature>
<protein>
    <recommendedName>
        <fullName evidence="13">Calponin-homology (CH) domain-containing protein</fullName>
    </recommendedName>
</protein>
<accession>A0A9P0MRM4</accession>
<evidence type="ECO:0000256" key="8">
    <source>
        <dbReference type="ARBA" id="ARBA00022860"/>
    </source>
</evidence>
<keyword evidence="4" id="KW-0597">Phosphoprotein</keyword>
<evidence type="ECO:0000256" key="10">
    <source>
        <dbReference type="ARBA" id="ARBA00023242"/>
    </source>
</evidence>
<dbReference type="PROSITE" id="PS50096">
    <property type="entry name" value="IQ"/>
    <property type="match status" value="5"/>
</dbReference>
<dbReference type="CDD" id="cd21223">
    <property type="entry name" value="CH_ASPM_rpt1"/>
    <property type="match status" value="1"/>
</dbReference>
<evidence type="ECO:0000256" key="2">
    <source>
        <dbReference type="ARBA" id="ARBA00004496"/>
    </source>
</evidence>
<dbReference type="PANTHER" id="PTHR22706">
    <property type="entry name" value="ASSEMBLY FACTOR FOR SPINDLE MICROTUBULES"/>
    <property type="match status" value="1"/>
</dbReference>
<dbReference type="InterPro" id="IPR051185">
    <property type="entry name" value="ASPM"/>
</dbReference>
<dbReference type="Pfam" id="PF15780">
    <property type="entry name" value="ASH"/>
    <property type="match status" value="1"/>
</dbReference>
<dbReference type="EMBL" id="OV725081">
    <property type="protein sequence ID" value="CAH1402115.1"/>
    <property type="molecule type" value="Genomic_DNA"/>
</dbReference>
<evidence type="ECO:0000256" key="4">
    <source>
        <dbReference type="ARBA" id="ARBA00022553"/>
    </source>
</evidence>
<dbReference type="SUPFAM" id="SSF47576">
    <property type="entry name" value="Calponin-homology domain, CH-domain"/>
    <property type="match status" value="1"/>
</dbReference>
<evidence type="ECO:0000256" key="6">
    <source>
        <dbReference type="ARBA" id="ARBA00022737"/>
    </source>
</evidence>
<dbReference type="GO" id="GO:0000278">
    <property type="term" value="P:mitotic cell cycle"/>
    <property type="evidence" value="ECO:0007669"/>
    <property type="project" value="TreeGrafter"/>
</dbReference>
<dbReference type="InterPro" id="IPR000048">
    <property type="entry name" value="IQ_motif_EF-hand-BS"/>
</dbReference>
<feature type="domain" description="Calponin-homology (CH)" evidence="13">
    <location>
        <begin position="724"/>
        <end position="833"/>
    </location>
</feature>
<gene>
    <name evidence="14" type="ORF">NEZAVI_LOCUS11007</name>
</gene>
<evidence type="ECO:0000313" key="14">
    <source>
        <dbReference type="EMBL" id="CAH1402115.1"/>
    </source>
</evidence>
<evidence type="ECO:0000256" key="9">
    <source>
        <dbReference type="ARBA" id="ARBA00023054"/>
    </source>
</evidence>